<sequence length="75" mass="8533">MVQVLAASIDGRFVLEHANLADAPCRHSSRQLRRRDVSLAYFDIYRAKEDHMGIGCGRYSIVSKDVLAIDEHRCE</sequence>
<reference evidence="1 2" key="1">
    <citation type="journal article" date="2020" name="bioRxiv">
        <title>Whole genome comparisons of ergot fungi reveals the divergence and evolution of species within the genus Claviceps are the result of varying mechanisms driving genome evolution and host range expansion.</title>
        <authorList>
            <person name="Wyka S.A."/>
            <person name="Mondo S.J."/>
            <person name="Liu M."/>
            <person name="Dettman J."/>
            <person name="Nalam V."/>
            <person name="Broders K.D."/>
        </authorList>
    </citation>
    <scope>NUCLEOTIDE SEQUENCE [LARGE SCALE GENOMIC DNA]</scope>
    <source>
        <strain evidence="1 2">LM576</strain>
    </source>
</reference>
<protein>
    <submittedName>
        <fullName evidence="1">Uncharacterized protein</fullName>
    </submittedName>
</protein>
<evidence type="ECO:0000313" key="1">
    <source>
        <dbReference type="EMBL" id="KAG6114684.1"/>
    </source>
</evidence>
<gene>
    <name evidence="1" type="ORF">E4U13_003256</name>
</gene>
<keyword evidence="2" id="KW-1185">Reference proteome</keyword>
<dbReference type="Proteomes" id="UP000732380">
    <property type="component" value="Unassembled WGS sequence"/>
</dbReference>
<name>A0A9P7PYQ0_9HYPO</name>
<dbReference type="AlphaFoldDB" id="A0A9P7PYQ0"/>
<evidence type="ECO:0000313" key="2">
    <source>
        <dbReference type="Proteomes" id="UP000732380"/>
    </source>
</evidence>
<comment type="caution">
    <text evidence="1">The sequence shown here is derived from an EMBL/GenBank/DDBJ whole genome shotgun (WGS) entry which is preliminary data.</text>
</comment>
<dbReference type="EMBL" id="SRQM01000256">
    <property type="protein sequence ID" value="KAG6114684.1"/>
    <property type="molecule type" value="Genomic_DNA"/>
</dbReference>
<proteinExistence type="predicted"/>
<organism evidence="1 2">
    <name type="scientific">Claviceps humidiphila</name>
    <dbReference type="NCBI Taxonomy" id="1294629"/>
    <lineage>
        <taxon>Eukaryota</taxon>
        <taxon>Fungi</taxon>
        <taxon>Dikarya</taxon>
        <taxon>Ascomycota</taxon>
        <taxon>Pezizomycotina</taxon>
        <taxon>Sordariomycetes</taxon>
        <taxon>Hypocreomycetidae</taxon>
        <taxon>Hypocreales</taxon>
        <taxon>Clavicipitaceae</taxon>
        <taxon>Claviceps</taxon>
    </lineage>
</organism>
<accession>A0A9P7PYQ0</accession>